<gene>
    <name evidence="3" type="primary">20200170</name>
    <name evidence="2" type="ORF">HELRODRAFT_163663</name>
</gene>
<dbReference type="HOGENOM" id="CLU_1422939_0_0_1"/>
<dbReference type="GeneID" id="20200170"/>
<reference evidence="2 4" key="2">
    <citation type="journal article" date="2013" name="Nature">
        <title>Insights into bilaterian evolution from three spiralian genomes.</title>
        <authorList>
            <person name="Simakov O."/>
            <person name="Marletaz F."/>
            <person name="Cho S.J."/>
            <person name="Edsinger-Gonzales E."/>
            <person name="Havlak P."/>
            <person name="Hellsten U."/>
            <person name="Kuo D.H."/>
            <person name="Larsson T."/>
            <person name="Lv J."/>
            <person name="Arendt D."/>
            <person name="Savage R."/>
            <person name="Osoegawa K."/>
            <person name="de Jong P."/>
            <person name="Grimwood J."/>
            <person name="Chapman J.A."/>
            <person name="Shapiro H."/>
            <person name="Aerts A."/>
            <person name="Otillar R.P."/>
            <person name="Terry A.Y."/>
            <person name="Boore J.L."/>
            <person name="Grigoriev I.V."/>
            <person name="Lindberg D.R."/>
            <person name="Seaver E.C."/>
            <person name="Weisblat D.A."/>
            <person name="Putnam N.H."/>
            <person name="Rokhsar D.S."/>
        </authorList>
    </citation>
    <scope>NUCLEOTIDE SEQUENCE</scope>
</reference>
<dbReference type="KEGG" id="hro:HELRODRAFT_163663"/>
<keyword evidence="1" id="KW-0812">Transmembrane</keyword>
<evidence type="ECO:0000256" key="1">
    <source>
        <dbReference type="SAM" id="Phobius"/>
    </source>
</evidence>
<evidence type="ECO:0000313" key="3">
    <source>
        <dbReference type="EnsemblMetazoa" id="HelroP163663"/>
    </source>
</evidence>
<dbReference type="AlphaFoldDB" id="T1EUC0"/>
<evidence type="ECO:0000313" key="4">
    <source>
        <dbReference type="Proteomes" id="UP000015101"/>
    </source>
</evidence>
<keyword evidence="1" id="KW-1133">Transmembrane helix</keyword>
<keyword evidence="4" id="KW-1185">Reference proteome</keyword>
<reference evidence="3" key="3">
    <citation type="submission" date="2015-06" db="UniProtKB">
        <authorList>
            <consortium name="EnsemblMetazoa"/>
        </authorList>
    </citation>
    <scope>IDENTIFICATION</scope>
</reference>
<dbReference type="EMBL" id="KB097495">
    <property type="protein sequence ID" value="ESN96584.1"/>
    <property type="molecule type" value="Genomic_DNA"/>
</dbReference>
<protein>
    <submittedName>
        <fullName evidence="2 3">Uncharacterized protein</fullName>
    </submittedName>
</protein>
<reference evidence="4" key="1">
    <citation type="submission" date="2012-12" db="EMBL/GenBank/DDBJ databases">
        <authorList>
            <person name="Hellsten U."/>
            <person name="Grimwood J."/>
            <person name="Chapman J.A."/>
            <person name="Shapiro H."/>
            <person name="Aerts A."/>
            <person name="Otillar R.P."/>
            <person name="Terry A.Y."/>
            <person name="Boore J.L."/>
            <person name="Simakov O."/>
            <person name="Marletaz F."/>
            <person name="Cho S.-J."/>
            <person name="Edsinger-Gonzales E."/>
            <person name="Havlak P."/>
            <person name="Kuo D.-H."/>
            <person name="Larsson T."/>
            <person name="Lv J."/>
            <person name="Arendt D."/>
            <person name="Savage R."/>
            <person name="Osoegawa K."/>
            <person name="de Jong P."/>
            <person name="Lindberg D.R."/>
            <person name="Seaver E.C."/>
            <person name="Weisblat D.A."/>
            <person name="Putnam N.H."/>
            <person name="Grigoriev I.V."/>
            <person name="Rokhsar D.S."/>
        </authorList>
    </citation>
    <scope>NUCLEOTIDE SEQUENCE</scope>
</reference>
<dbReference type="EnsemblMetazoa" id="HelroT163663">
    <property type="protein sequence ID" value="HelroP163663"/>
    <property type="gene ID" value="HelroG163663"/>
</dbReference>
<accession>T1EUC0</accession>
<evidence type="ECO:0000313" key="2">
    <source>
        <dbReference type="EMBL" id="ESN96584.1"/>
    </source>
</evidence>
<dbReference type="InParanoid" id="T1EUC0"/>
<dbReference type="RefSeq" id="XP_009025728.1">
    <property type="nucleotide sequence ID" value="XM_009027480.1"/>
</dbReference>
<feature type="transmembrane region" description="Helical" evidence="1">
    <location>
        <begin position="21"/>
        <end position="46"/>
    </location>
</feature>
<sequence>MTKLEIKKTTDGRQFVGMVAFIQGAAIIGMCAFAAFCGVFTLYGLAMVGSAALAMRKTESMAEVMYKGFVTNYHSLKDKDQITMVQLHQNMLWSAISCGMAKKSYVRTRQLVATKLLPHWLLQPCETALINLVNQRNTATIISCLLASIIMSLASIAATFQAFKFKLRNPEEKLFEFSKPSVLAAGPPSQN</sequence>
<dbReference type="EMBL" id="AMQM01001414">
    <property type="status" value="NOT_ANNOTATED_CDS"/>
    <property type="molecule type" value="Genomic_DNA"/>
</dbReference>
<feature type="transmembrane region" description="Helical" evidence="1">
    <location>
        <begin position="139"/>
        <end position="163"/>
    </location>
</feature>
<dbReference type="Proteomes" id="UP000015101">
    <property type="component" value="Unassembled WGS sequence"/>
</dbReference>
<name>T1EUC0_HELRO</name>
<proteinExistence type="predicted"/>
<organism evidence="3 4">
    <name type="scientific">Helobdella robusta</name>
    <name type="common">Californian leech</name>
    <dbReference type="NCBI Taxonomy" id="6412"/>
    <lineage>
        <taxon>Eukaryota</taxon>
        <taxon>Metazoa</taxon>
        <taxon>Spiralia</taxon>
        <taxon>Lophotrochozoa</taxon>
        <taxon>Annelida</taxon>
        <taxon>Clitellata</taxon>
        <taxon>Hirudinea</taxon>
        <taxon>Rhynchobdellida</taxon>
        <taxon>Glossiphoniidae</taxon>
        <taxon>Helobdella</taxon>
    </lineage>
</organism>
<keyword evidence="1" id="KW-0472">Membrane</keyword>
<dbReference type="CTD" id="20200170"/>